<dbReference type="InterPro" id="IPR045031">
    <property type="entry name" value="DHP_synth-like"/>
</dbReference>
<dbReference type="CDD" id="cd00739">
    <property type="entry name" value="DHPS"/>
    <property type="match status" value="1"/>
</dbReference>
<keyword evidence="9" id="KW-0460">Magnesium</keyword>
<proteinExistence type="inferred from homology"/>
<evidence type="ECO:0000256" key="10">
    <source>
        <dbReference type="ARBA" id="ARBA00022909"/>
    </source>
</evidence>
<evidence type="ECO:0000256" key="2">
    <source>
        <dbReference type="ARBA" id="ARBA00001946"/>
    </source>
</evidence>
<keyword evidence="7" id="KW-0808">Transferase</keyword>
<comment type="similarity">
    <text evidence="4">Belongs to the DHPS family.</text>
</comment>
<dbReference type="NCBIfam" id="TIGR01496">
    <property type="entry name" value="DHPS"/>
    <property type="match status" value="1"/>
</dbReference>
<dbReference type="RefSeq" id="WP_103896325.1">
    <property type="nucleotide sequence ID" value="NZ_FNUK01000017.1"/>
</dbReference>
<dbReference type="SUPFAM" id="SSF51717">
    <property type="entry name" value="Dihydropteroate synthetase-like"/>
    <property type="match status" value="1"/>
</dbReference>
<dbReference type="UniPathway" id="UPA00077">
    <property type="reaction ID" value="UER00156"/>
</dbReference>
<comment type="cofactor">
    <cofactor evidence="2">
        <name>Mg(2+)</name>
        <dbReference type="ChEBI" id="CHEBI:18420"/>
    </cofactor>
</comment>
<dbReference type="GO" id="GO:0046654">
    <property type="term" value="P:tetrahydrofolate biosynthetic process"/>
    <property type="evidence" value="ECO:0007669"/>
    <property type="project" value="UniProtKB-UniPathway"/>
</dbReference>
<protein>
    <recommendedName>
        <fullName evidence="6">Dihydropteroate synthase</fullName>
        <ecNumber evidence="5">2.5.1.15</ecNumber>
    </recommendedName>
    <alternativeName>
        <fullName evidence="11">Dihydropteroate pyrophosphorylase</fullName>
    </alternativeName>
</protein>
<organism evidence="14 15">
    <name type="scientific">Caloramator fervidus</name>
    <dbReference type="NCBI Taxonomy" id="29344"/>
    <lineage>
        <taxon>Bacteria</taxon>
        <taxon>Bacillati</taxon>
        <taxon>Bacillota</taxon>
        <taxon>Clostridia</taxon>
        <taxon>Eubacteriales</taxon>
        <taxon>Clostridiaceae</taxon>
        <taxon>Caloramator</taxon>
    </lineage>
</organism>
<dbReference type="GO" id="GO:0046872">
    <property type="term" value="F:metal ion binding"/>
    <property type="evidence" value="ECO:0007669"/>
    <property type="project" value="UniProtKB-KW"/>
</dbReference>
<evidence type="ECO:0000256" key="1">
    <source>
        <dbReference type="ARBA" id="ARBA00000012"/>
    </source>
</evidence>
<dbReference type="PROSITE" id="PS00793">
    <property type="entry name" value="DHPS_2"/>
    <property type="match status" value="1"/>
</dbReference>
<dbReference type="PROSITE" id="PS50972">
    <property type="entry name" value="PTERIN_BINDING"/>
    <property type="match status" value="1"/>
</dbReference>
<dbReference type="Gene3D" id="3.20.20.20">
    <property type="entry name" value="Dihydropteroate synthase-like"/>
    <property type="match status" value="1"/>
</dbReference>
<evidence type="ECO:0000256" key="9">
    <source>
        <dbReference type="ARBA" id="ARBA00022842"/>
    </source>
</evidence>
<dbReference type="OrthoDB" id="9811744at2"/>
<dbReference type="GO" id="GO:0005829">
    <property type="term" value="C:cytosol"/>
    <property type="evidence" value="ECO:0007669"/>
    <property type="project" value="TreeGrafter"/>
</dbReference>
<dbReference type="EC" id="2.5.1.15" evidence="5"/>
<name>A0A1H5W540_9CLOT</name>
<evidence type="ECO:0000259" key="13">
    <source>
        <dbReference type="PROSITE" id="PS50972"/>
    </source>
</evidence>
<dbReference type="AlphaFoldDB" id="A0A1H5W540"/>
<evidence type="ECO:0000313" key="15">
    <source>
        <dbReference type="Proteomes" id="UP000242850"/>
    </source>
</evidence>
<dbReference type="InterPro" id="IPR006390">
    <property type="entry name" value="DHP_synth_dom"/>
</dbReference>
<feature type="domain" description="Pterin-binding" evidence="13">
    <location>
        <begin position="17"/>
        <end position="272"/>
    </location>
</feature>
<dbReference type="InterPro" id="IPR000489">
    <property type="entry name" value="Pterin-binding_dom"/>
</dbReference>
<comment type="pathway">
    <text evidence="3">Cofactor biosynthesis; tetrahydrofolate biosynthesis; 7,8-dihydrofolate from 2-amino-4-hydroxy-6-hydroxymethyl-7,8-dihydropteridine diphosphate and 4-aminobenzoate: step 1/2.</text>
</comment>
<dbReference type="PANTHER" id="PTHR20941:SF1">
    <property type="entry name" value="FOLIC ACID SYNTHESIS PROTEIN FOL1"/>
    <property type="match status" value="1"/>
</dbReference>
<dbReference type="Proteomes" id="UP000242850">
    <property type="component" value="Unassembled WGS sequence"/>
</dbReference>
<evidence type="ECO:0000313" key="14">
    <source>
        <dbReference type="EMBL" id="SEF94261.1"/>
    </source>
</evidence>
<reference evidence="15" key="1">
    <citation type="submission" date="2016-10" db="EMBL/GenBank/DDBJ databases">
        <authorList>
            <person name="Varghese N."/>
            <person name="Submissions S."/>
        </authorList>
    </citation>
    <scope>NUCLEOTIDE SEQUENCE [LARGE SCALE GENOMIC DNA]</scope>
    <source>
        <strain evidence="15">DSM 5463</strain>
    </source>
</reference>
<dbReference type="InterPro" id="IPR011005">
    <property type="entry name" value="Dihydropteroate_synth-like_sf"/>
</dbReference>
<evidence type="ECO:0000256" key="5">
    <source>
        <dbReference type="ARBA" id="ARBA00012458"/>
    </source>
</evidence>
<keyword evidence="10" id="KW-0289">Folate biosynthesis</keyword>
<gene>
    <name evidence="14" type="ORF">SAMN05660865_01377</name>
</gene>
<evidence type="ECO:0000256" key="7">
    <source>
        <dbReference type="ARBA" id="ARBA00022679"/>
    </source>
</evidence>
<evidence type="ECO:0000256" key="11">
    <source>
        <dbReference type="ARBA" id="ARBA00030193"/>
    </source>
</evidence>
<evidence type="ECO:0000256" key="12">
    <source>
        <dbReference type="ARBA" id="ARBA00053449"/>
    </source>
</evidence>
<dbReference type="FunFam" id="3.20.20.20:FF:000006">
    <property type="entry name" value="Dihydropteroate synthase"/>
    <property type="match status" value="1"/>
</dbReference>
<sequence length="278" mass="31250">MNYITLKDGRKYYFDGTKIMGIINATPDSFYTESRVEGIEKALDKAKKMIEEGVDILDVGGESTRPGSDPVSEEEEIKRVIPVIEAIRNLNKDILISVDTYRAKTAKLAIEAGADIINDISAMTFDENMINIVKEYKVPIILMHIKGTPKNMQENPYYHNVVSEVYEFLQKRIEFALNNGISKDKIIIDPGIGFGKLYKHNIELIKNIDVFKRLGCPILLAHSRKSTIGIALGNLPPEERLEGTIAISCYAALHGVDMVRVHDVKENKRAITMIEVLK</sequence>
<evidence type="ECO:0000256" key="6">
    <source>
        <dbReference type="ARBA" id="ARBA00016919"/>
    </source>
</evidence>
<dbReference type="GO" id="GO:0004156">
    <property type="term" value="F:dihydropteroate synthase activity"/>
    <property type="evidence" value="ECO:0007669"/>
    <property type="project" value="UniProtKB-EC"/>
</dbReference>
<dbReference type="GO" id="GO:0046656">
    <property type="term" value="P:folic acid biosynthetic process"/>
    <property type="evidence" value="ECO:0007669"/>
    <property type="project" value="UniProtKB-KW"/>
</dbReference>
<comment type="function">
    <text evidence="12">Catalyzes the condensation of para-aminobenzoate (pABA) with 6-hydroxymethyl-7,8-dihydropterin diphosphate (DHPt-PP) to form 7,8-dihydropteroate (H2Pte), the immediate precursor of folate derivatives.</text>
</comment>
<dbReference type="Pfam" id="PF00809">
    <property type="entry name" value="Pterin_bind"/>
    <property type="match status" value="1"/>
</dbReference>
<comment type="catalytic activity">
    <reaction evidence="1">
        <text>(7,8-dihydropterin-6-yl)methyl diphosphate + 4-aminobenzoate = 7,8-dihydropteroate + diphosphate</text>
        <dbReference type="Rhea" id="RHEA:19949"/>
        <dbReference type="ChEBI" id="CHEBI:17836"/>
        <dbReference type="ChEBI" id="CHEBI:17839"/>
        <dbReference type="ChEBI" id="CHEBI:33019"/>
        <dbReference type="ChEBI" id="CHEBI:72950"/>
        <dbReference type="EC" id="2.5.1.15"/>
    </reaction>
</comment>
<keyword evidence="15" id="KW-1185">Reference proteome</keyword>
<accession>A0A1H5W540</accession>
<evidence type="ECO:0000256" key="4">
    <source>
        <dbReference type="ARBA" id="ARBA00009503"/>
    </source>
</evidence>
<evidence type="ECO:0000256" key="8">
    <source>
        <dbReference type="ARBA" id="ARBA00022723"/>
    </source>
</evidence>
<dbReference type="PANTHER" id="PTHR20941">
    <property type="entry name" value="FOLATE SYNTHESIS PROTEINS"/>
    <property type="match status" value="1"/>
</dbReference>
<dbReference type="EMBL" id="FNUK01000017">
    <property type="protein sequence ID" value="SEF94261.1"/>
    <property type="molecule type" value="Genomic_DNA"/>
</dbReference>
<keyword evidence="8" id="KW-0479">Metal-binding</keyword>
<evidence type="ECO:0000256" key="3">
    <source>
        <dbReference type="ARBA" id="ARBA00004763"/>
    </source>
</evidence>